<dbReference type="InterPro" id="IPR036034">
    <property type="entry name" value="PDZ_sf"/>
</dbReference>
<evidence type="ECO:0000313" key="6">
    <source>
        <dbReference type="Proteomes" id="UP000594260"/>
    </source>
</evidence>
<dbReference type="RefSeq" id="XP_022648676.1">
    <property type="nucleotide sequence ID" value="XM_022792941.1"/>
</dbReference>
<protein>
    <recommendedName>
        <fullName evidence="4">PDZ domain-containing protein</fullName>
    </recommendedName>
</protein>
<feature type="compositionally biased region" description="Polar residues" evidence="3">
    <location>
        <begin position="333"/>
        <end position="342"/>
    </location>
</feature>
<feature type="region of interest" description="Disordered" evidence="3">
    <location>
        <begin position="255"/>
        <end position="283"/>
    </location>
</feature>
<evidence type="ECO:0000256" key="2">
    <source>
        <dbReference type="ARBA" id="ARBA00023136"/>
    </source>
</evidence>
<feature type="domain" description="PDZ" evidence="4">
    <location>
        <begin position="61"/>
        <end position="144"/>
    </location>
</feature>
<dbReference type="InParanoid" id="A0A7M7J9D6"/>
<dbReference type="InterPro" id="IPR050614">
    <property type="entry name" value="Synaptic_Scaffolding_LAP-MAGUK"/>
</dbReference>
<proteinExistence type="predicted"/>
<keyword evidence="2" id="KW-0472">Membrane</keyword>
<dbReference type="EnsemblMetazoa" id="XM_022792941">
    <property type="protein sequence ID" value="XP_022648676"/>
    <property type="gene ID" value="LOC111245099"/>
</dbReference>
<dbReference type="GO" id="GO:0016323">
    <property type="term" value="C:basolateral plasma membrane"/>
    <property type="evidence" value="ECO:0007669"/>
    <property type="project" value="TreeGrafter"/>
</dbReference>
<dbReference type="Pfam" id="PF00595">
    <property type="entry name" value="PDZ"/>
    <property type="match status" value="2"/>
</dbReference>
<dbReference type="PROSITE" id="PS50106">
    <property type="entry name" value="PDZ"/>
    <property type="match status" value="2"/>
</dbReference>
<dbReference type="OMA" id="HGRRIMQ"/>
<name>A0A7M7J9D6_VARDE</name>
<dbReference type="SUPFAM" id="SSF50156">
    <property type="entry name" value="PDZ domain-like"/>
    <property type="match status" value="2"/>
</dbReference>
<feature type="domain" description="PDZ" evidence="4">
    <location>
        <begin position="160"/>
        <end position="243"/>
    </location>
</feature>
<dbReference type="PANTHER" id="PTHR23119">
    <property type="entry name" value="DISCS LARGE"/>
    <property type="match status" value="1"/>
</dbReference>
<comment type="subcellular location">
    <subcellularLocation>
        <location evidence="1">Membrane</location>
    </subcellularLocation>
</comment>
<feature type="region of interest" description="Disordered" evidence="3">
    <location>
        <begin position="308"/>
        <end position="415"/>
    </location>
</feature>
<dbReference type="GeneID" id="111245099"/>
<evidence type="ECO:0000313" key="5">
    <source>
        <dbReference type="EnsemblMetazoa" id="XP_022648676"/>
    </source>
</evidence>
<dbReference type="GO" id="GO:0097120">
    <property type="term" value="P:receptor localization to synapse"/>
    <property type="evidence" value="ECO:0007669"/>
    <property type="project" value="TreeGrafter"/>
</dbReference>
<dbReference type="GO" id="GO:0045197">
    <property type="term" value="P:establishment or maintenance of epithelial cell apical/basal polarity"/>
    <property type="evidence" value="ECO:0007669"/>
    <property type="project" value="TreeGrafter"/>
</dbReference>
<dbReference type="AlphaFoldDB" id="A0A7M7J9D6"/>
<dbReference type="KEGG" id="vde:111245099"/>
<feature type="compositionally biased region" description="Polar residues" evidence="3">
    <location>
        <begin position="258"/>
        <end position="274"/>
    </location>
</feature>
<dbReference type="PANTHER" id="PTHR23119:SF51">
    <property type="entry name" value="DISKS LARGE 1 TUMOR SUPPRESSOR PROTEIN"/>
    <property type="match status" value="1"/>
</dbReference>
<evidence type="ECO:0000256" key="3">
    <source>
        <dbReference type="SAM" id="MobiDB-lite"/>
    </source>
</evidence>
<accession>A0A7M7J9D6</accession>
<dbReference type="SMART" id="SM00228">
    <property type="entry name" value="PDZ"/>
    <property type="match status" value="2"/>
</dbReference>
<dbReference type="GO" id="GO:0030054">
    <property type="term" value="C:cell junction"/>
    <property type="evidence" value="ECO:0007669"/>
    <property type="project" value="TreeGrafter"/>
</dbReference>
<evidence type="ECO:0000256" key="1">
    <source>
        <dbReference type="ARBA" id="ARBA00004370"/>
    </source>
</evidence>
<dbReference type="Gene3D" id="2.30.42.10">
    <property type="match status" value="2"/>
</dbReference>
<organism evidence="5 6">
    <name type="scientific">Varroa destructor</name>
    <name type="common">Honeybee mite</name>
    <dbReference type="NCBI Taxonomy" id="109461"/>
    <lineage>
        <taxon>Eukaryota</taxon>
        <taxon>Metazoa</taxon>
        <taxon>Ecdysozoa</taxon>
        <taxon>Arthropoda</taxon>
        <taxon>Chelicerata</taxon>
        <taxon>Arachnida</taxon>
        <taxon>Acari</taxon>
        <taxon>Parasitiformes</taxon>
        <taxon>Mesostigmata</taxon>
        <taxon>Gamasina</taxon>
        <taxon>Dermanyssoidea</taxon>
        <taxon>Varroidae</taxon>
        <taxon>Varroa</taxon>
    </lineage>
</organism>
<dbReference type="GO" id="GO:0019901">
    <property type="term" value="F:protein kinase binding"/>
    <property type="evidence" value="ECO:0007669"/>
    <property type="project" value="TreeGrafter"/>
</dbReference>
<dbReference type="InterPro" id="IPR001478">
    <property type="entry name" value="PDZ"/>
</dbReference>
<keyword evidence="6" id="KW-1185">Reference proteome</keyword>
<reference evidence="5" key="1">
    <citation type="submission" date="2021-01" db="UniProtKB">
        <authorList>
            <consortium name="EnsemblMetazoa"/>
        </authorList>
    </citation>
    <scope>IDENTIFICATION</scope>
</reference>
<dbReference type="Proteomes" id="UP000594260">
    <property type="component" value="Unplaced"/>
</dbReference>
<dbReference type="OrthoDB" id="438726at2759"/>
<sequence>MIELDSDSIKYADADSLYEALFLTLEAILPNQDENRLSPRHAVMPKGRGAISTVRDFVESTIVLRKVQQELGLSITGGSDTYFDAVCVSEVHKDGAAYQDGRLKKGDVILAVNEMSMREVSWADAVRVLRDASSPVRLMILRENPQTLFTSSEKPSKFITVELHKSSVKDHLGLSFIQRTNGRGVFITYVQPGSIAARCRRIMQGDRIMEINGVNVHNSNQKDVAEMIRNMDGAIVLLLGRVPGLTARIQEWARRKSQQSLRTRTSTWSSYTGNNKEKLQIQRPSLPLSSESYVVSFGNTVASMLVATSSPSGPGSRSREISPSPSIRRSRLSMVSENTNINDSEELSWKQHQQKSSRGAKDRASTSSDTALAEGTGLKDKEKNVVGRTFSATYTEHGSTSPGTAKAAKGKEPARTVPSIKITVF</sequence>
<evidence type="ECO:0000259" key="4">
    <source>
        <dbReference type="PROSITE" id="PS50106"/>
    </source>
</evidence>
<feature type="compositionally biased region" description="Low complexity" evidence="3">
    <location>
        <begin position="309"/>
        <end position="327"/>
    </location>
</feature>
<dbReference type="GO" id="GO:0043113">
    <property type="term" value="P:receptor clustering"/>
    <property type="evidence" value="ECO:0007669"/>
    <property type="project" value="TreeGrafter"/>
</dbReference>
<feature type="compositionally biased region" description="Polar residues" evidence="3">
    <location>
        <begin position="390"/>
        <end position="403"/>
    </location>
</feature>
<dbReference type="GO" id="GO:0098609">
    <property type="term" value="P:cell-cell adhesion"/>
    <property type="evidence" value="ECO:0007669"/>
    <property type="project" value="TreeGrafter"/>
</dbReference>